<feature type="compositionally biased region" description="Polar residues" evidence="1">
    <location>
        <begin position="40"/>
        <end position="52"/>
    </location>
</feature>
<dbReference type="SUPFAM" id="SSF51126">
    <property type="entry name" value="Pectin lyase-like"/>
    <property type="match status" value="1"/>
</dbReference>
<evidence type="ECO:0008006" key="5">
    <source>
        <dbReference type="Google" id="ProtNLM"/>
    </source>
</evidence>
<feature type="signal peptide" evidence="2">
    <location>
        <begin position="1"/>
        <end position="31"/>
    </location>
</feature>
<dbReference type="AlphaFoldDB" id="A0A8J3NNI3"/>
<protein>
    <recommendedName>
        <fullName evidence="5">Right handed beta helix region</fullName>
    </recommendedName>
</protein>
<evidence type="ECO:0000313" key="3">
    <source>
        <dbReference type="EMBL" id="GIF87207.1"/>
    </source>
</evidence>
<dbReference type="EMBL" id="BONG01000002">
    <property type="protein sequence ID" value="GIF87207.1"/>
    <property type="molecule type" value="Genomic_DNA"/>
</dbReference>
<evidence type="ECO:0000256" key="2">
    <source>
        <dbReference type="SAM" id="SignalP"/>
    </source>
</evidence>
<feature type="region of interest" description="Disordered" evidence="1">
    <location>
        <begin position="32"/>
        <end position="112"/>
    </location>
</feature>
<evidence type="ECO:0000256" key="1">
    <source>
        <dbReference type="SAM" id="MobiDB-lite"/>
    </source>
</evidence>
<comment type="caution">
    <text evidence="3">The sequence shown here is derived from an EMBL/GenBank/DDBJ whole genome shotgun (WGS) entry which is preliminary data.</text>
</comment>
<keyword evidence="2" id="KW-0732">Signal</keyword>
<feature type="chain" id="PRO_5039698471" description="Right handed beta helix region" evidence="2">
    <location>
        <begin position="32"/>
        <end position="361"/>
    </location>
</feature>
<sequence>MASQRPRPVITLPRAIAVAALLVLSSGVALHASDDVKPTGSETTNEASSSQRPVGEGQQPGEAAPSASSSVTPSGTAQPKPGASSSKAPARSGNTLPQVPVVTVSGDYPSPATTGVPAGTKLTRLGLNFDGTTYRVTAHNTVLDGVHIPGDLLITANNVRVTRSQIDGMVYNEYSRKFYPFTISDSTIGPTSYCHGQPALGFSDYTATRVLLRGHSDGFRASGPNINIQDSYVHLCTNPGAHSDGIQTYLTGRGLTLNHTTIDQRDANPADVTAPVFIVDSQAEDVVVTNNLIMGGTYSIQVRNVKGTAIVQNNRLVNQSWIYAPVDSDCATVNWSGNTIVTIDANYQVVSTVGPLPCKDW</sequence>
<reference evidence="3 4" key="1">
    <citation type="submission" date="2021-01" db="EMBL/GenBank/DDBJ databases">
        <title>Whole genome shotgun sequence of Catellatospora chokoriensis NBRC 107358.</title>
        <authorList>
            <person name="Komaki H."/>
            <person name="Tamura T."/>
        </authorList>
    </citation>
    <scope>NUCLEOTIDE SEQUENCE [LARGE SCALE GENOMIC DNA]</scope>
    <source>
        <strain evidence="3 4">NBRC 107358</strain>
    </source>
</reference>
<gene>
    <name evidence="3" type="ORF">Cch02nite_06510</name>
</gene>
<feature type="compositionally biased region" description="Low complexity" evidence="1">
    <location>
        <begin position="63"/>
        <end position="77"/>
    </location>
</feature>
<name>A0A8J3NNI3_9ACTN</name>
<evidence type="ECO:0000313" key="4">
    <source>
        <dbReference type="Proteomes" id="UP000619293"/>
    </source>
</evidence>
<dbReference type="InterPro" id="IPR011050">
    <property type="entry name" value="Pectin_lyase_fold/virulence"/>
</dbReference>
<keyword evidence="4" id="KW-1185">Reference proteome</keyword>
<accession>A0A8J3NNI3</accession>
<feature type="compositionally biased region" description="Polar residues" evidence="1">
    <location>
        <begin position="83"/>
        <end position="97"/>
    </location>
</feature>
<proteinExistence type="predicted"/>
<organism evidence="3 4">
    <name type="scientific">Catellatospora chokoriensis</name>
    <dbReference type="NCBI Taxonomy" id="310353"/>
    <lineage>
        <taxon>Bacteria</taxon>
        <taxon>Bacillati</taxon>
        <taxon>Actinomycetota</taxon>
        <taxon>Actinomycetes</taxon>
        <taxon>Micromonosporales</taxon>
        <taxon>Micromonosporaceae</taxon>
        <taxon>Catellatospora</taxon>
    </lineage>
</organism>
<dbReference type="Proteomes" id="UP000619293">
    <property type="component" value="Unassembled WGS sequence"/>
</dbReference>